<feature type="binding site" evidence="7">
    <location>
        <begin position="149"/>
        <end position="152"/>
    </location>
    <ligand>
        <name>substrate</name>
    </ligand>
</feature>
<dbReference type="HAMAP" id="MF_01405">
    <property type="entry name" value="Non_canon_purine_NTPase"/>
    <property type="match status" value="1"/>
</dbReference>
<feature type="binding site" evidence="7">
    <location>
        <begin position="177"/>
        <end position="178"/>
    </location>
    <ligand>
        <name>substrate</name>
    </ligand>
</feature>
<feature type="binding site" evidence="7">
    <location>
        <begin position="9"/>
        <end position="14"/>
    </location>
    <ligand>
        <name>substrate</name>
    </ligand>
</feature>
<comment type="caution">
    <text evidence="9">The sequence shown here is derived from an EMBL/GenBank/DDBJ whole genome shotgun (WGS) entry which is preliminary data.</text>
</comment>
<dbReference type="InterPro" id="IPR029001">
    <property type="entry name" value="ITPase-like_fam"/>
</dbReference>
<feature type="binding site" evidence="7">
    <location>
        <position position="71"/>
    </location>
    <ligand>
        <name>substrate</name>
    </ligand>
</feature>
<evidence type="ECO:0000313" key="9">
    <source>
        <dbReference type="EMBL" id="MBK0384333.1"/>
    </source>
</evidence>
<evidence type="ECO:0000256" key="6">
    <source>
        <dbReference type="ARBA" id="ARBA00023080"/>
    </source>
</evidence>
<dbReference type="InterPro" id="IPR002637">
    <property type="entry name" value="RdgB/HAM1"/>
</dbReference>
<evidence type="ECO:0000256" key="3">
    <source>
        <dbReference type="ARBA" id="ARBA00022741"/>
    </source>
</evidence>
<dbReference type="EC" id="3.6.1.66" evidence="7"/>
<dbReference type="SUPFAM" id="SSF52972">
    <property type="entry name" value="ITPase-like"/>
    <property type="match status" value="1"/>
</dbReference>
<comment type="catalytic activity">
    <reaction evidence="7">
        <text>dITP + H2O = dIMP + diphosphate + H(+)</text>
        <dbReference type="Rhea" id="RHEA:28342"/>
        <dbReference type="ChEBI" id="CHEBI:15377"/>
        <dbReference type="ChEBI" id="CHEBI:15378"/>
        <dbReference type="ChEBI" id="CHEBI:33019"/>
        <dbReference type="ChEBI" id="CHEBI:61194"/>
        <dbReference type="ChEBI" id="CHEBI:61382"/>
        <dbReference type="EC" id="3.6.1.66"/>
    </reaction>
</comment>
<proteinExistence type="inferred from homology"/>
<keyword evidence="6 7" id="KW-0546">Nucleotide metabolism</keyword>
<evidence type="ECO:0000256" key="4">
    <source>
        <dbReference type="ARBA" id="ARBA00022801"/>
    </source>
</evidence>
<protein>
    <recommendedName>
        <fullName evidence="7">dITP/XTP pyrophosphatase</fullName>
        <ecNumber evidence="7">3.6.1.66</ecNumber>
    </recommendedName>
    <alternativeName>
        <fullName evidence="7">Non-canonical purine NTP pyrophosphatase</fullName>
    </alternativeName>
    <alternativeName>
        <fullName evidence="7">Non-standard purine NTP pyrophosphatase</fullName>
    </alternativeName>
    <alternativeName>
        <fullName evidence="7">Nucleoside-triphosphate diphosphatase</fullName>
    </alternativeName>
    <alternativeName>
        <fullName evidence="7">Nucleoside-triphosphate pyrophosphatase</fullName>
        <shortName evidence="7">NTPase</shortName>
    </alternativeName>
</protein>
<comment type="similarity">
    <text evidence="1 7 8">Belongs to the HAM1 NTPase family.</text>
</comment>
<comment type="cofactor">
    <cofactor evidence="7">
        <name>Mg(2+)</name>
        <dbReference type="ChEBI" id="CHEBI:18420"/>
    </cofactor>
    <text evidence="7">Binds 1 Mg(2+) ion per subunit.</text>
</comment>
<comment type="subunit">
    <text evidence="7">Homodimer.</text>
</comment>
<dbReference type="Proteomes" id="UP000660024">
    <property type="component" value="Unassembled WGS sequence"/>
</dbReference>
<reference evidence="9 10" key="1">
    <citation type="submission" date="2020-12" db="EMBL/GenBank/DDBJ databases">
        <title>Bacterial novel species Pedobacter sp. SD-b isolated from soil.</title>
        <authorList>
            <person name="Jung H.-Y."/>
        </authorList>
    </citation>
    <scope>NUCLEOTIDE SEQUENCE [LARGE SCALE GENOMIC DNA]</scope>
    <source>
        <strain evidence="9 10">SD-b</strain>
    </source>
</reference>
<comment type="catalytic activity">
    <reaction evidence="7">
        <text>XTP + H2O = XMP + diphosphate + H(+)</text>
        <dbReference type="Rhea" id="RHEA:28610"/>
        <dbReference type="ChEBI" id="CHEBI:15377"/>
        <dbReference type="ChEBI" id="CHEBI:15378"/>
        <dbReference type="ChEBI" id="CHEBI:33019"/>
        <dbReference type="ChEBI" id="CHEBI:57464"/>
        <dbReference type="ChEBI" id="CHEBI:61314"/>
        <dbReference type="EC" id="3.6.1.66"/>
    </reaction>
</comment>
<keyword evidence="10" id="KW-1185">Reference proteome</keyword>
<keyword evidence="5 7" id="KW-0460">Magnesium</keyword>
<evidence type="ECO:0000256" key="8">
    <source>
        <dbReference type="RuleBase" id="RU003781"/>
    </source>
</evidence>
<dbReference type="EMBL" id="JAEHFY010000027">
    <property type="protein sequence ID" value="MBK0384333.1"/>
    <property type="molecule type" value="Genomic_DNA"/>
</dbReference>
<keyword evidence="4 7" id="KW-0378">Hydrolase</keyword>
<evidence type="ECO:0000256" key="2">
    <source>
        <dbReference type="ARBA" id="ARBA00022723"/>
    </source>
</evidence>
<comment type="catalytic activity">
    <reaction evidence="7">
        <text>ITP + H2O = IMP + diphosphate + H(+)</text>
        <dbReference type="Rhea" id="RHEA:29399"/>
        <dbReference type="ChEBI" id="CHEBI:15377"/>
        <dbReference type="ChEBI" id="CHEBI:15378"/>
        <dbReference type="ChEBI" id="CHEBI:33019"/>
        <dbReference type="ChEBI" id="CHEBI:58053"/>
        <dbReference type="ChEBI" id="CHEBI:61402"/>
        <dbReference type="EC" id="3.6.1.66"/>
    </reaction>
</comment>
<gene>
    <name evidence="9" type="ORF">I5M32_15300</name>
</gene>
<sequence>MEKELVFATNNAHKLEEVRSKVGDVFKIISLNDIGCHEDIAETGKTLEENASIKSQYVNKNYSVNCFADDTGLEVKALNNEPGVYSARYSGFRDFKHNMDLVLLKMQDITDRTARFRTVISVIIDDEETLFEGIVNGKIRETPSGNDGFGYDPIFEPDGYDITFAEMGLDEKNRISHRGLAMEKLIAFLKSV</sequence>
<dbReference type="CDD" id="cd00515">
    <property type="entry name" value="HAM1"/>
    <property type="match status" value="1"/>
</dbReference>
<feature type="active site" description="Proton acceptor" evidence="7">
    <location>
        <position position="70"/>
    </location>
</feature>
<feature type="binding site" evidence="7">
    <location>
        <position position="172"/>
    </location>
    <ligand>
        <name>substrate</name>
    </ligand>
</feature>
<dbReference type="NCBIfam" id="NF011398">
    <property type="entry name" value="PRK14823.1"/>
    <property type="match status" value="1"/>
</dbReference>
<name>A0ABS1BN59_9SPHI</name>
<keyword evidence="2 7" id="KW-0479">Metal-binding</keyword>
<evidence type="ECO:0000256" key="1">
    <source>
        <dbReference type="ARBA" id="ARBA00008023"/>
    </source>
</evidence>
<organism evidence="9 10">
    <name type="scientific">Pedobacter segetis</name>
    <dbReference type="NCBI Taxonomy" id="2793069"/>
    <lineage>
        <taxon>Bacteria</taxon>
        <taxon>Pseudomonadati</taxon>
        <taxon>Bacteroidota</taxon>
        <taxon>Sphingobacteriia</taxon>
        <taxon>Sphingobacteriales</taxon>
        <taxon>Sphingobacteriaceae</taxon>
        <taxon>Pedobacter</taxon>
    </lineage>
</organism>
<evidence type="ECO:0000256" key="5">
    <source>
        <dbReference type="ARBA" id="ARBA00022842"/>
    </source>
</evidence>
<dbReference type="Gene3D" id="3.90.950.10">
    <property type="match status" value="1"/>
</dbReference>
<comment type="function">
    <text evidence="7">Pyrophosphatase that catalyzes the hydrolysis of nucleoside triphosphates to their monophosphate derivatives, with a high preference for the non-canonical purine nucleotides XTP (xanthosine triphosphate), dITP (deoxyinosine triphosphate) and ITP. Seems to function as a house-cleaning enzyme that removes non-canonical purine nucleotides from the nucleotide pool, thus preventing their incorporation into DNA/RNA and avoiding chromosomal lesions.</text>
</comment>
<dbReference type="RefSeq" id="WP_200587904.1">
    <property type="nucleotide sequence ID" value="NZ_JAEHFY010000027.1"/>
</dbReference>
<dbReference type="NCBIfam" id="TIGR00042">
    <property type="entry name" value="RdgB/HAM1 family non-canonical purine NTP pyrophosphatase"/>
    <property type="match status" value="1"/>
</dbReference>
<dbReference type="PANTHER" id="PTHR11067">
    <property type="entry name" value="INOSINE TRIPHOSPHATE PYROPHOSPHATASE/HAM1 PROTEIN"/>
    <property type="match status" value="1"/>
</dbReference>
<dbReference type="PANTHER" id="PTHR11067:SF9">
    <property type="entry name" value="INOSINE TRIPHOSPHATE PYROPHOSPHATASE"/>
    <property type="match status" value="1"/>
</dbReference>
<feature type="binding site" evidence="7">
    <location>
        <position position="70"/>
    </location>
    <ligand>
        <name>Mg(2+)</name>
        <dbReference type="ChEBI" id="CHEBI:18420"/>
    </ligand>
</feature>
<accession>A0ABS1BN59</accession>
<keyword evidence="3 7" id="KW-0547">Nucleotide-binding</keyword>
<dbReference type="Pfam" id="PF01725">
    <property type="entry name" value="Ham1p_like"/>
    <property type="match status" value="1"/>
</dbReference>
<dbReference type="InterPro" id="IPR020922">
    <property type="entry name" value="dITP/XTP_pyrophosphatase"/>
</dbReference>
<evidence type="ECO:0000256" key="7">
    <source>
        <dbReference type="HAMAP-Rule" id="MF_01405"/>
    </source>
</evidence>
<comment type="caution">
    <text evidence="7">Lacks conserved residue(s) required for the propagation of feature annotation.</text>
</comment>
<evidence type="ECO:0000313" key="10">
    <source>
        <dbReference type="Proteomes" id="UP000660024"/>
    </source>
</evidence>